<evidence type="ECO:0000256" key="1">
    <source>
        <dbReference type="SAM" id="MobiDB-lite"/>
    </source>
</evidence>
<proteinExistence type="predicted"/>
<sequence length="605" mass="68501">MDPFRYKMAYEALSFHNRQVEDILSKTLSQKPDIISQADDSDSNAYVISFPEDDSDGMEWMPTEPAQSVRCDNPSAGLGTRSELLLGPGHVSSSSDNTSPSAVPSQAQDGALMDEGIKKLVQQFPSVMSHDGSGSFTPSTLEVPKDFGMQMSITINHHLSLVEDRKIMEKYRRLLGHRKDASKRKNMRLGFDPSELIRKQAVVLPEDTPTKLSTLTNDIHPIFKPENFHGCPDAIYEILKPALRLSTQFLLSRGTSSFWHTLLFGEREVCQDTSTQYGQECIRIRKDVPWSEQNAEVFEQVLLNQADAIHFFFHKDPLPPNPVYASMGLIADYKNGVVRRMNEKCHKSKICLHTDFYTTAKRLSLLQYPDPAMVLRFNLFLAVCLTHEMSHFLEVAGPHQQTLLGRPEVFFYDNMWTESGVAFELKIFGGRVHPVSLRVDCSLGLAILNYPLKQIYDKEDNVLYTIPMDYVAMLQRQETWEQDFSNVDSTFFHIPRSGTKSTELNGTNLMIWEDEQDADISDHIDGKDTTFHRMDNGQIVKNKATTARRPVKKRWTPYDRPKDQTLATGDCVLKELPEDAAVPGCELEKEAAGTVEMVDDDVMSA</sequence>
<dbReference type="RefSeq" id="XP_033580493.1">
    <property type="nucleotide sequence ID" value="XM_033717634.1"/>
</dbReference>
<name>A0A6A6YYF3_9PEZI</name>
<dbReference type="EMBL" id="MU003696">
    <property type="protein sequence ID" value="KAF2813529.1"/>
    <property type="molecule type" value="Genomic_DNA"/>
</dbReference>
<evidence type="ECO:0000313" key="2">
    <source>
        <dbReference type="EMBL" id="KAF2813529.1"/>
    </source>
</evidence>
<keyword evidence="3" id="KW-1185">Reference proteome</keyword>
<reference evidence="2 4" key="1">
    <citation type="journal article" date="2020" name="Stud. Mycol.">
        <title>101 Dothideomycetes genomes: a test case for predicting lifestyles and emergence of pathogens.</title>
        <authorList>
            <person name="Haridas S."/>
            <person name="Albert R."/>
            <person name="Binder M."/>
            <person name="Bloem J."/>
            <person name="Labutti K."/>
            <person name="Salamov A."/>
            <person name="Andreopoulos B."/>
            <person name="Baker S."/>
            <person name="Barry K."/>
            <person name="Bills G."/>
            <person name="Bluhm B."/>
            <person name="Cannon C."/>
            <person name="Castanera R."/>
            <person name="Culley D."/>
            <person name="Daum C."/>
            <person name="Ezra D."/>
            <person name="Gonzalez J."/>
            <person name="Henrissat B."/>
            <person name="Kuo A."/>
            <person name="Liang C."/>
            <person name="Lipzen A."/>
            <person name="Lutzoni F."/>
            <person name="Magnuson J."/>
            <person name="Mondo S."/>
            <person name="Nolan M."/>
            <person name="Ohm R."/>
            <person name="Pangilinan J."/>
            <person name="Park H.-J."/>
            <person name="Ramirez L."/>
            <person name="Alfaro M."/>
            <person name="Sun H."/>
            <person name="Tritt A."/>
            <person name="Yoshinaga Y."/>
            <person name="Zwiers L.-H."/>
            <person name="Turgeon B."/>
            <person name="Goodwin S."/>
            <person name="Spatafora J."/>
            <person name="Crous P."/>
            <person name="Grigoriev I."/>
        </authorList>
    </citation>
    <scope>NUCLEOTIDE SEQUENCE</scope>
    <source>
        <strain evidence="2 4">CBS 304.34</strain>
    </source>
</reference>
<dbReference type="Proteomes" id="UP000504636">
    <property type="component" value="Unplaced"/>
</dbReference>
<dbReference type="AlphaFoldDB" id="A0A6A6YYF3"/>
<dbReference type="GeneID" id="54458527"/>
<accession>A0A6A6YYF3</accession>
<feature type="compositionally biased region" description="Polar residues" evidence="1">
    <location>
        <begin position="91"/>
        <end position="107"/>
    </location>
</feature>
<organism evidence="2">
    <name type="scientific">Mytilinidion resinicola</name>
    <dbReference type="NCBI Taxonomy" id="574789"/>
    <lineage>
        <taxon>Eukaryota</taxon>
        <taxon>Fungi</taxon>
        <taxon>Dikarya</taxon>
        <taxon>Ascomycota</taxon>
        <taxon>Pezizomycotina</taxon>
        <taxon>Dothideomycetes</taxon>
        <taxon>Pleosporomycetidae</taxon>
        <taxon>Mytilinidiales</taxon>
        <taxon>Mytilinidiaceae</taxon>
        <taxon>Mytilinidion</taxon>
    </lineage>
</organism>
<protein>
    <submittedName>
        <fullName evidence="2 4">Uncharacterized protein</fullName>
    </submittedName>
</protein>
<reference evidence="4" key="2">
    <citation type="submission" date="2020-04" db="EMBL/GenBank/DDBJ databases">
        <authorList>
            <consortium name="NCBI Genome Project"/>
        </authorList>
    </citation>
    <scope>NUCLEOTIDE SEQUENCE</scope>
    <source>
        <strain evidence="4">CBS 304.34</strain>
    </source>
</reference>
<dbReference type="OrthoDB" id="10254945at2759"/>
<feature type="region of interest" description="Disordered" evidence="1">
    <location>
        <begin position="65"/>
        <end position="107"/>
    </location>
</feature>
<evidence type="ECO:0000313" key="3">
    <source>
        <dbReference type="Proteomes" id="UP000504636"/>
    </source>
</evidence>
<reference evidence="4" key="3">
    <citation type="submission" date="2025-04" db="UniProtKB">
        <authorList>
            <consortium name="RefSeq"/>
        </authorList>
    </citation>
    <scope>IDENTIFICATION</scope>
    <source>
        <strain evidence="4">CBS 304.34</strain>
    </source>
</reference>
<evidence type="ECO:0000313" key="4">
    <source>
        <dbReference type="RefSeq" id="XP_033580493.1"/>
    </source>
</evidence>
<gene>
    <name evidence="2 4" type="ORF">BDZ99DRAFT_438769</name>
</gene>